<feature type="compositionally biased region" description="Basic and acidic residues" evidence="1">
    <location>
        <begin position="444"/>
        <end position="468"/>
    </location>
</feature>
<dbReference type="EMBL" id="JAPTSV010000014">
    <property type="protein sequence ID" value="KAJ1520793.1"/>
    <property type="molecule type" value="Genomic_DNA"/>
</dbReference>
<feature type="compositionally biased region" description="Polar residues" evidence="1">
    <location>
        <begin position="400"/>
        <end position="411"/>
    </location>
</feature>
<feature type="compositionally biased region" description="Basic residues" evidence="1">
    <location>
        <begin position="613"/>
        <end position="625"/>
    </location>
</feature>
<feature type="region of interest" description="Disordered" evidence="1">
    <location>
        <begin position="1"/>
        <end position="30"/>
    </location>
</feature>
<feature type="compositionally biased region" description="Acidic residues" evidence="1">
    <location>
        <begin position="1"/>
        <end position="19"/>
    </location>
</feature>
<feature type="compositionally biased region" description="Basic residues" evidence="1">
    <location>
        <begin position="579"/>
        <end position="592"/>
    </location>
</feature>
<dbReference type="PANTHER" id="PTHR15131">
    <property type="entry name" value="SMALL NUCLEAR RNA ACTIVATING COMPLEX, POLYPEPTIDE 1"/>
    <property type="match status" value="1"/>
</dbReference>
<reference evidence="2" key="1">
    <citation type="submission" date="2022-12" db="EMBL/GenBank/DDBJ databases">
        <title>Chromosome-level genome assembly of the bean flower thrips Megalurothrips usitatus.</title>
        <authorList>
            <person name="Ma L."/>
            <person name="Liu Q."/>
            <person name="Li H."/>
            <person name="Cai W."/>
        </authorList>
    </citation>
    <scope>NUCLEOTIDE SEQUENCE</scope>
    <source>
        <strain evidence="2">Cailab_2022a</strain>
    </source>
</reference>
<gene>
    <name evidence="2" type="ORF">ONE63_003887</name>
</gene>
<evidence type="ECO:0000256" key="1">
    <source>
        <dbReference type="SAM" id="MobiDB-lite"/>
    </source>
</evidence>
<evidence type="ECO:0008006" key="4">
    <source>
        <dbReference type="Google" id="ProtNLM"/>
    </source>
</evidence>
<dbReference type="GO" id="GO:0042796">
    <property type="term" value="P:snRNA transcription by RNA polymerase III"/>
    <property type="evidence" value="ECO:0007669"/>
    <property type="project" value="TreeGrafter"/>
</dbReference>
<dbReference type="PANTHER" id="PTHR15131:SF3">
    <property type="entry name" value="SNRNA-ACTIVATING PROTEIN COMPLEX SUBUNIT 1"/>
    <property type="match status" value="1"/>
</dbReference>
<feature type="region of interest" description="Disordered" evidence="1">
    <location>
        <begin position="381"/>
        <end position="704"/>
    </location>
</feature>
<evidence type="ECO:0000313" key="3">
    <source>
        <dbReference type="Proteomes" id="UP001075354"/>
    </source>
</evidence>
<dbReference type="AlphaFoldDB" id="A0AAV7X8P1"/>
<protein>
    <recommendedName>
        <fullName evidence="4">snRNA-activating protein complex subunit 1</fullName>
    </recommendedName>
</protein>
<dbReference type="Pfam" id="PF09808">
    <property type="entry name" value="SNAPC1"/>
    <property type="match status" value="1"/>
</dbReference>
<sequence length="704" mass="77611">MEELVENPDDIELSDDCEGEVTSGRSQNEVTKRRQHRDTFIAGGVYTDCENILKKFLALKTSTFEDFVKIWKEMKFPLIFNGRDGHSELMEFTEETLVIAKSFILPPHNQIKRIGGLYLMYGVYMQQPAKAAFRFRVTPQEWSVILKFVENLKMHGFLDANYVFHKLCMDGAFLTVAVSREFGLERNYRKYLMPWPDRDQELDPCKSFSLETLMGRVYRGSLKAAADKCRLKYNAIKKNLEATKKSKFQGVKGTESPLDSIMQANLSDSIGNSLIMDMDKIGNERRRIRAKAFSAQPHPEASQSALLKITASTSEATAGKVPAAVTTQEDERDPQFTFLMRPPSMRNSRLLKRMGKKDEKDEGGLKLAPGLTPRQVSYLEVIGENPKRRRTKAAAGVTGKRNSTESVSQLDESLADKESQQRGAEGLSLEDIDADPPPQPEEIVTDKESQQEGAVKEGSEGLGLEHIDVGPPSPVILSQQKGRKRKNTPAQDLVITLDSSPSESVGKATKKKATPRRSTKKSPVPDLATASLDSSPSKSVGKSTKKKATPRRSTKKSPVPDLATASLDSSPSDSTEKAAKKKATPRRSRKKSPAPDCAIASLDSSPSKSVGKSTKKKATPRRSTKKSPVPDLATASLDSSPSDSLEKATKRKATPRRSTRKSPVPDLAIAPQESTASDSTEKATKKKATPRRSRKSARQSVLEV</sequence>
<dbReference type="Proteomes" id="UP001075354">
    <property type="component" value="Chromosome 14"/>
</dbReference>
<organism evidence="2 3">
    <name type="scientific">Megalurothrips usitatus</name>
    <name type="common">bean blossom thrips</name>
    <dbReference type="NCBI Taxonomy" id="439358"/>
    <lineage>
        <taxon>Eukaryota</taxon>
        <taxon>Metazoa</taxon>
        <taxon>Ecdysozoa</taxon>
        <taxon>Arthropoda</taxon>
        <taxon>Hexapoda</taxon>
        <taxon>Insecta</taxon>
        <taxon>Pterygota</taxon>
        <taxon>Neoptera</taxon>
        <taxon>Paraneoptera</taxon>
        <taxon>Thysanoptera</taxon>
        <taxon>Terebrantia</taxon>
        <taxon>Thripoidea</taxon>
        <taxon>Thripidae</taxon>
        <taxon>Megalurothrips</taxon>
    </lineage>
</organism>
<feature type="compositionally biased region" description="Basic residues" evidence="1">
    <location>
        <begin position="508"/>
        <end position="520"/>
    </location>
</feature>
<feature type="compositionally biased region" description="Basic residues" evidence="1">
    <location>
        <begin position="649"/>
        <end position="660"/>
    </location>
</feature>
<feature type="compositionally biased region" description="Polar residues" evidence="1">
    <location>
        <begin position="531"/>
        <end position="542"/>
    </location>
</feature>
<dbReference type="GO" id="GO:0042795">
    <property type="term" value="P:snRNA transcription by RNA polymerase II"/>
    <property type="evidence" value="ECO:0007669"/>
    <property type="project" value="TreeGrafter"/>
</dbReference>
<evidence type="ECO:0000313" key="2">
    <source>
        <dbReference type="EMBL" id="KAJ1520793.1"/>
    </source>
</evidence>
<proteinExistence type="predicted"/>
<name>A0AAV7X8P1_9NEOP</name>
<dbReference type="InterPro" id="IPR019188">
    <property type="entry name" value="SNAPC1"/>
</dbReference>
<dbReference type="GO" id="GO:0043565">
    <property type="term" value="F:sequence-specific DNA binding"/>
    <property type="evidence" value="ECO:0007669"/>
    <property type="project" value="TreeGrafter"/>
</dbReference>
<feature type="compositionally biased region" description="Polar residues" evidence="1">
    <location>
        <begin position="602"/>
        <end position="612"/>
    </location>
</feature>
<feature type="compositionally biased region" description="Basic residues" evidence="1">
    <location>
        <begin position="543"/>
        <end position="555"/>
    </location>
</feature>
<accession>A0AAV7X8P1</accession>
<keyword evidence="3" id="KW-1185">Reference proteome</keyword>
<dbReference type="GO" id="GO:0019185">
    <property type="term" value="C:snRNA-activating protein complex"/>
    <property type="evidence" value="ECO:0007669"/>
    <property type="project" value="TreeGrafter"/>
</dbReference>
<feature type="compositionally biased region" description="Basic residues" evidence="1">
    <location>
        <begin position="684"/>
        <end position="697"/>
    </location>
</feature>
<comment type="caution">
    <text evidence="2">The sequence shown here is derived from an EMBL/GenBank/DDBJ whole genome shotgun (WGS) entry which is preliminary data.</text>
</comment>